<name>A0A840UQZ9_9BACT</name>
<dbReference type="InterPro" id="IPR000595">
    <property type="entry name" value="cNMP-bd_dom"/>
</dbReference>
<evidence type="ECO:0000259" key="1">
    <source>
        <dbReference type="PROSITE" id="PS50042"/>
    </source>
</evidence>
<dbReference type="AlphaFoldDB" id="A0A840UQZ9"/>
<dbReference type="InterPro" id="IPR018490">
    <property type="entry name" value="cNMP-bd_dom_sf"/>
</dbReference>
<sequence>MVIRLKFGSSFAVASRLEDLCSYFGTSYLMDREVALCQGVETRFLVSVGRLTLQGLPSPLHVYTVYKPGINGCPGDVDESQLREFIRVKNGAMELFCGDGSGGILSDFPAVREKLLQAQKLFIEMTGRKDLATERILEYIRENPKPAGDFSNLGMKLASRRRDSLGVRISRLSQQLLRAMDSESYHALVVDTEWERYFVLEWKKKGEIIVKVNEKPDGIYYIDSGEAETFDERGCRIATLADGDIFGEMAYFSKTGKRNATVVAKTDLVVRKISTADFRKLPVIDEIFKRIAQGRRTPTAVPGR</sequence>
<proteinExistence type="predicted"/>
<dbReference type="RefSeq" id="WP_183351482.1">
    <property type="nucleotide sequence ID" value="NZ_JACHEO010000013.1"/>
</dbReference>
<accession>A0A840UQZ9</accession>
<dbReference type="CDD" id="cd00038">
    <property type="entry name" value="CAP_ED"/>
    <property type="match status" value="1"/>
</dbReference>
<feature type="domain" description="Cyclic nucleotide-binding" evidence="1">
    <location>
        <begin position="176"/>
        <end position="281"/>
    </location>
</feature>
<dbReference type="Pfam" id="PF00027">
    <property type="entry name" value="cNMP_binding"/>
    <property type="match status" value="1"/>
</dbReference>
<dbReference type="Proteomes" id="UP000539642">
    <property type="component" value="Unassembled WGS sequence"/>
</dbReference>
<gene>
    <name evidence="2" type="ORF">HNQ81_002383</name>
</gene>
<evidence type="ECO:0000313" key="3">
    <source>
        <dbReference type="Proteomes" id="UP000539642"/>
    </source>
</evidence>
<dbReference type="EMBL" id="JACHEO010000013">
    <property type="protein sequence ID" value="MBB5348647.1"/>
    <property type="molecule type" value="Genomic_DNA"/>
</dbReference>
<evidence type="ECO:0000313" key="2">
    <source>
        <dbReference type="EMBL" id="MBB5348647.1"/>
    </source>
</evidence>
<reference evidence="2 3" key="1">
    <citation type="submission" date="2020-08" db="EMBL/GenBank/DDBJ databases">
        <title>Genomic Encyclopedia of Type Strains, Phase IV (KMG-IV): sequencing the most valuable type-strain genomes for metagenomic binning, comparative biology and taxonomic classification.</title>
        <authorList>
            <person name="Goeker M."/>
        </authorList>
    </citation>
    <scope>NUCLEOTIDE SEQUENCE [LARGE SCALE GENOMIC DNA]</scope>
    <source>
        <strain evidence="2 3">DSM 28570</strain>
    </source>
</reference>
<organism evidence="2 3">
    <name type="scientific">Desulfoprunum benzoelyticum</name>
    <dbReference type="NCBI Taxonomy" id="1506996"/>
    <lineage>
        <taxon>Bacteria</taxon>
        <taxon>Pseudomonadati</taxon>
        <taxon>Thermodesulfobacteriota</taxon>
        <taxon>Desulfobulbia</taxon>
        <taxon>Desulfobulbales</taxon>
        <taxon>Desulfobulbaceae</taxon>
        <taxon>Desulfoprunum</taxon>
    </lineage>
</organism>
<protein>
    <recommendedName>
        <fullName evidence="1">Cyclic nucleotide-binding domain-containing protein</fullName>
    </recommendedName>
</protein>
<dbReference type="SMART" id="SM00100">
    <property type="entry name" value="cNMP"/>
    <property type="match status" value="1"/>
</dbReference>
<keyword evidence="3" id="KW-1185">Reference proteome</keyword>
<comment type="caution">
    <text evidence="2">The sequence shown here is derived from an EMBL/GenBank/DDBJ whole genome shotgun (WGS) entry which is preliminary data.</text>
</comment>
<dbReference type="InterPro" id="IPR014710">
    <property type="entry name" value="RmlC-like_jellyroll"/>
</dbReference>
<dbReference type="Gene3D" id="2.60.120.10">
    <property type="entry name" value="Jelly Rolls"/>
    <property type="match status" value="1"/>
</dbReference>
<dbReference type="SUPFAM" id="SSF51206">
    <property type="entry name" value="cAMP-binding domain-like"/>
    <property type="match status" value="1"/>
</dbReference>
<dbReference type="PROSITE" id="PS50042">
    <property type="entry name" value="CNMP_BINDING_3"/>
    <property type="match status" value="1"/>
</dbReference>